<keyword evidence="3" id="KW-1185">Reference proteome</keyword>
<sequence>MSEQIPESENFNNLNLSFFGGILRDLENFRVEEPPASEDCSGIHDLELDNSESEPSDKTASISDDSFENEFSEHKAWMKEALESTTAAKEISIIEYPDIPIKIGNHAKLLPKFDVGEETGTDPFIESLQAQRKKHEEEMKQKAEQRAKAREKEDEELRNWNVKAGNMVQEIVDNGIEQARRSCRSVKIMKSSPKSN</sequence>
<evidence type="ECO:0008006" key="4">
    <source>
        <dbReference type="Google" id="ProtNLM"/>
    </source>
</evidence>
<protein>
    <recommendedName>
        <fullName evidence="4">Clathrin light chain</fullName>
    </recommendedName>
</protein>
<dbReference type="HOGENOM" id="CLU_1391335_0_0_1"/>
<dbReference type="EMBL" id="GL379787">
    <property type="protein sequence ID" value="EGT30865.1"/>
    <property type="molecule type" value="Genomic_DNA"/>
</dbReference>
<reference evidence="3" key="1">
    <citation type="submission" date="2011-07" db="EMBL/GenBank/DDBJ databases">
        <authorList>
            <consortium name="Caenorhabditis brenneri Sequencing and Analysis Consortium"/>
            <person name="Wilson R.K."/>
        </authorList>
    </citation>
    <scope>NUCLEOTIDE SEQUENCE [LARGE SCALE GENOMIC DNA]</scope>
    <source>
        <strain evidence="3">PB2801</strain>
    </source>
</reference>
<gene>
    <name evidence="2" type="ORF">CAEBREN_19339</name>
</gene>
<dbReference type="InParanoid" id="G0MA75"/>
<evidence type="ECO:0000313" key="2">
    <source>
        <dbReference type="EMBL" id="EGT30865.1"/>
    </source>
</evidence>
<dbReference type="AlphaFoldDB" id="G0MA75"/>
<evidence type="ECO:0000256" key="1">
    <source>
        <dbReference type="SAM" id="MobiDB-lite"/>
    </source>
</evidence>
<feature type="region of interest" description="Disordered" evidence="1">
    <location>
        <begin position="33"/>
        <end position="67"/>
    </location>
</feature>
<name>G0MA75_CAEBE</name>
<organism evidence="3">
    <name type="scientific">Caenorhabditis brenneri</name>
    <name type="common">Nematode worm</name>
    <dbReference type="NCBI Taxonomy" id="135651"/>
    <lineage>
        <taxon>Eukaryota</taxon>
        <taxon>Metazoa</taxon>
        <taxon>Ecdysozoa</taxon>
        <taxon>Nematoda</taxon>
        <taxon>Chromadorea</taxon>
        <taxon>Rhabditida</taxon>
        <taxon>Rhabditina</taxon>
        <taxon>Rhabditomorpha</taxon>
        <taxon>Rhabditoidea</taxon>
        <taxon>Rhabditidae</taxon>
        <taxon>Peloderinae</taxon>
        <taxon>Caenorhabditis</taxon>
    </lineage>
</organism>
<proteinExistence type="predicted"/>
<dbReference type="Proteomes" id="UP000008068">
    <property type="component" value="Unassembled WGS sequence"/>
</dbReference>
<evidence type="ECO:0000313" key="3">
    <source>
        <dbReference type="Proteomes" id="UP000008068"/>
    </source>
</evidence>
<feature type="region of interest" description="Disordered" evidence="1">
    <location>
        <begin position="134"/>
        <end position="155"/>
    </location>
</feature>
<accession>G0MA75</accession>